<feature type="region of interest" description="Disordered" evidence="1">
    <location>
        <begin position="292"/>
        <end position="329"/>
    </location>
</feature>
<accession>A0A8T4IR53</accession>
<evidence type="ECO:0000259" key="2">
    <source>
        <dbReference type="Pfam" id="PF00496"/>
    </source>
</evidence>
<dbReference type="PANTHER" id="PTHR30290:SF65">
    <property type="entry name" value="MONOACYL PHOSPHATIDYLINOSITOL TETRAMANNOSIDE-BINDING PROTEIN LPQW-RELATED"/>
    <property type="match status" value="1"/>
</dbReference>
<evidence type="ECO:0000313" key="4">
    <source>
        <dbReference type="Proteomes" id="UP000675554"/>
    </source>
</evidence>
<dbReference type="PANTHER" id="PTHR30290">
    <property type="entry name" value="PERIPLASMIC BINDING COMPONENT OF ABC TRANSPORTER"/>
    <property type="match status" value="1"/>
</dbReference>
<dbReference type="EMBL" id="JAGSMN010000384">
    <property type="protein sequence ID" value="MBR7674801.1"/>
    <property type="molecule type" value="Genomic_DNA"/>
</dbReference>
<sequence length="329" mass="34652">MPAVPAIDTVARRYVAVLAAGALLPLAGCSSTTEDSAGGATGAARDVPTASRAQVAEGGTLRWAVDSVPQTFNTYQPDADATTDRVAGATLPSLFTLDEKARPQANKDYLVSAKVTASKPRQTVVYKLNPKAKWNDGRSLGAKDFVAQWKALNGRHGAYWSARNAGYNRIAKIGKGPGAHQVKVVFGKPYADWQSLFAPLYPKSAMRGPHAFNQGSRKKLPVSAGPFKLSRVSKASRSVSLVRDPAWWGERAKLDRIRLKAVPRAKRAAALEGHKLDLAEVDGGVAQLVSAANASSKNGDQADKQLPQRGAPSAPGEAGHAARGGEGGE</sequence>
<comment type="caution">
    <text evidence="3">The sequence shown here is derived from an EMBL/GenBank/DDBJ whole genome shotgun (WGS) entry which is preliminary data.</text>
</comment>
<name>A0A8T4IR53_9ACTN</name>
<keyword evidence="4" id="KW-1185">Reference proteome</keyword>
<dbReference type="GO" id="GO:0015833">
    <property type="term" value="P:peptide transport"/>
    <property type="evidence" value="ECO:0007669"/>
    <property type="project" value="TreeGrafter"/>
</dbReference>
<dbReference type="GO" id="GO:1904680">
    <property type="term" value="F:peptide transmembrane transporter activity"/>
    <property type="evidence" value="ECO:0007669"/>
    <property type="project" value="TreeGrafter"/>
</dbReference>
<dbReference type="InterPro" id="IPR039424">
    <property type="entry name" value="SBP_5"/>
</dbReference>
<dbReference type="Gene3D" id="3.40.190.10">
    <property type="entry name" value="Periplasmic binding protein-like II"/>
    <property type="match status" value="1"/>
</dbReference>
<reference evidence="3" key="1">
    <citation type="submission" date="2021-04" db="EMBL/GenBank/DDBJ databases">
        <title>Sequencing of actinobacteria type strains.</title>
        <authorList>
            <person name="Nguyen G.-S."/>
            <person name="Wentzel A."/>
        </authorList>
    </citation>
    <scope>NUCLEOTIDE SEQUENCE</scope>
    <source>
        <strain evidence="3">DSM 42095</strain>
    </source>
</reference>
<dbReference type="Gene3D" id="3.90.76.10">
    <property type="entry name" value="Dipeptide-binding Protein, Domain 1"/>
    <property type="match status" value="1"/>
</dbReference>
<feature type="non-terminal residue" evidence="3">
    <location>
        <position position="329"/>
    </location>
</feature>
<proteinExistence type="predicted"/>
<evidence type="ECO:0000256" key="1">
    <source>
        <dbReference type="SAM" id="MobiDB-lite"/>
    </source>
</evidence>
<dbReference type="Pfam" id="PF00496">
    <property type="entry name" value="SBP_bac_5"/>
    <property type="match status" value="1"/>
</dbReference>
<dbReference type="InterPro" id="IPR000914">
    <property type="entry name" value="SBP_5_dom"/>
</dbReference>
<protein>
    <submittedName>
        <fullName evidence="3">ABC transporter family substrate-binding protein</fullName>
    </submittedName>
</protein>
<organism evidence="3 4">
    <name type="scientific">Streptomyces daliensis</name>
    <dbReference type="NCBI Taxonomy" id="299421"/>
    <lineage>
        <taxon>Bacteria</taxon>
        <taxon>Bacillati</taxon>
        <taxon>Actinomycetota</taxon>
        <taxon>Actinomycetes</taxon>
        <taxon>Kitasatosporales</taxon>
        <taxon>Streptomycetaceae</taxon>
        <taxon>Streptomyces</taxon>
    </lineage>
</organism>
<feature type="domain" description="Solute-binding protein family 5" evidence="2">
    <location>
        <begin position="115"/>
        <end position="289"/>
    </location>
</feature>
<gene>
    <name evidence="3" type="ORF">KDA82_17590</name>
</gene>
<dbReference type="Proteomes" id="UP000675554">
    <property type="component" value="Unassembled WGS sequence"/>
</dbReference>
<evidence type="ECO:0000313" key="3">
    <source>
        <dbReference type="EMBL" id="MBR7674801.1"/>
    </source>
</evidence>
<dbReference type="SUPFAM" id="SSF53850">
    <property type="entry name" value="Periplasmic binding protein-like II"/>
    <property type="match status" value="1"/>
</dbReference>
<dbReference type="AlphaFoldDB" id="A0A8T4IR53"/>